<dbReference type="RefSeq" id="WP_115215915.1">
    <property type="nucleotide sequence ID" value="NZ_QKWJ01000089.1"/>
</dbReference>
<gene>
    <name evidence="2" type="ORF">DN412_35955</name>
</gene>
<sequence length="102" mass="11831">MAHPVLFVALLAGAMSLLAARSAMAHVDVGAPVYAAPAPVYVAPRPPVVYAPRHYGWHGDRYWDGRRWYGRNEWRGRHHYDHYRHYDRHHGHGHNGHYGHRH</sequence>
<dbReference type="Proteomes" id="UP000255165">
    <property type="component" value="Unassembled WGS sequence"/>
</dbReference>
<dbReference type="AlphaFoldDB" id="A0A370NJ34"/>
<protein>
    <submittedName>
        <fullName evidence="2">Uncharacterized protein</fullName>
    </submittedName>
</protein>
<keyword evidence="1" id="KW-0732">Signal</keyword>
<organism evidence="2 3">
    <name type="scientific">Cupriavidus lacunae</name>
    <dbReference type="NCBI Taxonomy" id="2666307"/>
    <lineage>
        <taxon>Bacteria</taxon>
        <taxon>Pseudomonadati</taxon>
        <taxon>Pseudomonadota</taxon>
        <taxon>Betaproteobacteria</taxon>
        <taxon>Burkholderiales</taxon>
        <taxon>Burkholderiaceae</taxon>
        <taxon>Cupriavidus</taxon>
    </lineage>
</organism>
<evidence type="ECO:0000313" key="3">
    <source>
        <dbReference type="Proteomes" id="UP000255165"/>
    </source>
</evidence>
<feature type="chain" id="PRO_5017067207" evidence="1">
    <location>
        <begin position="26"/>
        <end position="102"/>
    </location>
</feature>
<comment type="caution">
    <text evidence="2">The sequence shown here is derived from an EMBL/GenBank/DDBJ whole genome shotgun (WGS) entry which is preliminary data.</text>
</comment>
<accession>A0A370NJ34</accession>
<feature type="signal peptide" evidence="1">
    <location>
        <begin position="1"/>
        <end position="25"/>
    </location>
</feature>
<evidence type="ECO:0000313" key="2">
    <source>
        <dbReference type="EMBL" id="RDK05614.1"/>
    </source>
</evidence>
<evidence type="ECO:0000256" key="1">
    <source>
        <dbReference type="SAM" id="SignalP"/>
    </source>
</evidence>
<name>A0A370NJ34_9BURK</name>
<keyword evidence="3" id="KW-1185">Reference proteome</keyword>
<reference evidence="3" key="1">
    <citation type="submission" date="2018-06" db="EMBL/GenBank/DDBJ databases">
        <authorList>
            <person name="Feng T."/>
            <person name="Jeon C.O."/>
        </authorList>
    </citation>
    <scope>NUCLEOTIDE SEQUENCE [LARGE SCALE GENOMIC DNA]</scope>
    <source>
        <strain evidence="3">S23</strain>
    </source>
</reference>
<proteinExistence type="predicted"/>
<dbReference type="EMBL" id="QKWJ01000089">
    <property type="protein sequence ID" value="RDK05614.1"/>
    <property type="molecule type" value="Genomic_DNA"/>
</dbReference>